<proteinExistence type="predicted"/>
<sequence>MFCHHRLLPYLSKKSISVTSLYPRYIRTKRGLNPYDASLQRDERLLKRLEAQLVDVRAKIKCEESFQNHDDFFWEKVLSKDDRRKLDSHGISSLDDLTSVYNAVEQKLSQPPHPKIESLDAKSRCAYEIYESIPSKLQEAGRRKATSWFDGASF</sequence>
<dbReference type="HOGENOM" id="CLU_1703765_0_0_1"/>
<dbReference type="AlphaFoldDB" id="A0A0C2SXP9"/>
<dbReference type="OrthoDB" id="2864791at2759"/>
<organism evidence="1 2">
    <name type="scientific">Amanita muscaria (strain Koide BX008)</name>
    <dbReference type="NCBI Taxonomy" id="946122"/>
    <lineage>
        <taxon>Eukaryota</taxon>
        <taxon>Fungi</taxon>
        <taxon>Dikarya</taxon>
        <taxon>Basidiomycota</taxon>
        <taxon>Agaricomycotina</taxon>
        <taxon>Agaricomycetes</taxon>
        <taxon>Agaricomycetidae</taxon>
        <taxon>Agaricales</taxon>
        <taxon>Pluteineae</taxon>
        <taxon>Amanitaceae</taxon>
        <taxon>Amanita</taxon>
    </lineage>
</organism>
<name>A0A0C2SXP9_AMAMK</name>
<protein>
    <submittedName>
        <fullName evidence="1">Uncharacterized protein</fullName>
    </submittedName>
</protein>
<gene>
    <name evidence="1" type="ORF">M378DRAFT_158826</name>
</gene>
<reference evidence="1 2" key="1">
    <citation type="submission" date="2014-04" db="EMBL/GenBank/DDBJ databases">
        <title>Evolutionary Origins and Diversification of the Mycorrhizal Mutualists.</title>
        <authorList>
            <consortium name="DOE Joint Genome Institute"/>
            <consortium name="Mycorrhizal Genomics Consortium"/>
            <person name="Kohler A."/>
            <person name="Kuo A."/>
            <person name="Nagy L.G."/>
            <person name="Floudas D."/>
            <person name="Copeland A."/>
            <person name="Barry K.W."/>
            <person name="Cichocki N."/>
            <person name="Veneault-Fourrey C."/>
            <person name="LaButti K."/>
            <person name="Lindquist E.A."/>
            <person name="Lipzen A."/>
            <person name="Lundell T."/>
            <person name="Morin E."/>
            <person name="Murat C."/>
            <person name="Riley R."/>
            <person name="Ohm R."/>
            <person name="Sun H."/>
            <person name="Tunlid A."/>
            <person name="Henrissat B."/>
            <person name="Grigoriev I.V."/>
            <person name="Hibbett D.S."/>
            <person name="Martin F."/>
        </authorList>
    </citation>
    <scope>NUCLEOTIDE SEQUENCE [LARGE SCALE GENOMIC DNA]</scope>
    <source>
        <strain evidence="1 2">Koide BX008</strain>
    </source>
</reference>
<dbReference type="Proteomes" id="UP000054549">
    <property type="component" value="Unassembled WGS sequence"/>
</dbReference>
<evidence type="ECO:0000313" key="1">
    <source>
        <dbReference type="EMBL" id="KIL68295.1"/>
    </source>
</evidence>
<evidence type="ECO:0000313" key="2">
    <source>
        <dbReference type="Proteomes" id="UP000054549"/>
    </source>
</evidence>
<keyword evidence="2" id="KW-1185">Reference proteome</keyword>
<dbReference type="EMBL" id="KN818229">
    <property type="protein sequence ID" value="KIL68295.1"/>
    <property type="molecule type" value="Genomic_DNA"/>
</dbReference>
<accession>A0A0C2SXP9</accession>
<dbReference type="InParanoid" id="A0A0C2SXP9"/>